<feature type="transmembrane region" description="Helical" evidence="18">
    <location>
        <begin position="594"/>
        <end position="613"/>
    </location>
</feature>
<feature type="transmembrane region" description="Helical" evidence="18">
    <location>
        <begin position="107"/>
        <end position="129"/>
    </location>
</feature>
<dbReference type="PRINTS" id="PR01259">
    <property type="entry name" value="NACAEXCHNGR"/>
</dbReference>
<keyword evidence="8" id="KW-0677">Repeat</keyword>
<keyword evidence="3" id="KW-0813">Transport</keyword>
<dbReference type="SUPFAM" id="SSF141072">
    <property type="entry name" value="CalX-like"/>
    <property type="match status" value="2"/>
</dbReference>
<name>A0A835SP44_CHLIN</name>
<dbReference type="GO" id="GO:0005516">
    <property type="term" value="F:calmodulin binding"/>
    <property type="evidence" value="ECO:0007669"/>
    <property type="project" value="UniProtKB-KW"/>
</dbReference>
<evidence type="ECO:0000256" key="6">
    <source>
        <dbReference type="ARBA" id="ARBA00022723"/>
    </source>
</evidence>
<keyword evidence="15" id="KW-0325">Glycoprotein</keyword>
<dbReference type="GO" id="GO:0046872">
    <property type="term" value="F:metal ion binding"/>
    <property type="evidence" value="ECO:0007669"/>
    <property type="project" value="UniProtKB-KW"/>
</dbReference>
<feature type="transmembrane region" description="Helical" evidence="18">
    <location>
        <begin position="702"/>
        <end position="726"/>
    </location>
</feature>
<evidence type="ECO:0000256" key="16">
    <source>
        <dbReference type="ARBA" id="ARBA00023201"/>
    </source>
</evidence>
<keyword evidence="21" id="KW-1185">Reference proteome</keyword>
<evidence type="ECO:0000256" key="1">
    <source>
        <dbReference type="ARBA" id="ARBA00004651"/>
    </source>
</evidence>
<dbReference type="GO" id="GO:0007154">
    <property type="term" value="P:cell communication"/>
    <property type="evidence" value="ECO:0007669"/>
    <property type="project" value="InterPro"/>
</dbReference>
<dbReference type="InterPro" id="IPR038081">
    <property type="entry name" value="CalX-like_sf"/>
</dbReference>
<reference evidence="20" key="1">
    <citation type="journal article" date="2020" name="bioRxiv">
        <title>Comparative genomics of Chlamydomonas.</title>
        <authorList>
            <person name="Craig R.J."/>
            <person name="Hasan A.R."/>
            <person name="Ness R.W."/>
            <person name="Keightley P.D."/>
        </authorList>
    </citation>
    <scope>NUCLEOTIDE SEQUENCE</scope>
    <source>
        <strain evidence="20">SAG 7.73</strain>
    </source>
</reference>
<dbReference type="Proteomes" id="UP000650467">
    <property type="component" value="Unassembled WGS sequence"/>
</dbReference>
<feature type="transmembrane region" description="Helical" evidence="18">
    <location>
        <begin position="738"/>
        <end position="760"/>
    </location>
</feature>
<comment type="catalytic activity">
    <reaction evidence="17">
        <text>Ca(2+)(in) + 3 Na(+)(out) = Ca(2+)(out) + 3 Na(+)(in)</text>
        <dbReference type="Rhea" id="RHEA:69955"/>
        <dbReference type="ChEBI" id="CHEBI:29101"/>
        <dbReference type="ChEBI" id="CHEBI:29108"/>
    </reaction>
</comment>
<dbReference type="SMART" id="SM00237">
    <property type="entry name" value="Calx_beta"/>
    <property type="match status" value="2"/>
</dbReference>
<evidence type="ECO:0000259" key="19">
    <source>
        <dbReference type="SMART" id="SM00237"/>
    </source>
</evidence>
<feature type="domain" description="Calx-beta" evidence="19">
    <location>
        <begin position="252"/>
        <end position="355"/>
    </location>
</feature>
<feature type="transmembrane region" description="Helical" evidence="18">
    <location>
        <begin position="135"/>
        <end position="156"/>
    </location>
</feature>
<comment type="similarity">
    <text evidence="2">Belongs to the Ca(2+):cation antiporter (CaCA) (TC 2.A.19) family. SLC8 subfamily.</text>
</comment>
<feature type="transmembrane region" description="Helical" evidence="18">
    <location>
        <begin position="32"/>
        <end position="50"/>
    </location>
</feature>
<evidence type="ECO:0000256" key="3">
    <source>
        <dbReference type="ARBA" id="ARBA00022448"/>
    </source>
</evidence>
<evidence type="ECO:0000313" key="21">
    <source>
        <dbReference type="Proteomes" id="UP000650467"/>
    </source>
</evidence>
<dbReference type="GO" id="GO:0005886">
    <property type="term" value="C:plasma membrane"/>
    <property type="evidence" value="ECO:0007669"/>
    <property type="project" value="UniProtKB-SubCell"/>
</dbReference>
<evidence type="ECO:0000256" key="14">
    <source>
        <dbReference type="ARBA" id="ARBA00023136"/>
    </source>
</evidence>
<dbReference type="InterPro" id="IPR003644">
    <property type="entry name" value="Calx_beta"/>
</dbReference>
<keyword evidence="5 18" id="KW-0812">Transmembrane</keyword>
<keyword evidence="11 18" id="KW-1133">Transmembrane helix</keyword>
<feature type="transmembrane region" description="Helical" evidence="18">
    <location>
        <begin position="70"/>
        <end position="95"/>
    </location>
</feature>
<dbReference type="EMBL" id="JAEHOC010000043">
    <property type="protein sequence ID" value="KAG2427143.1"/>
    <property type="molecule type" value="Genomic_DNA"/>
</dbReference>
<feature type="transmembrane region" description="Helical" evidence="18">
    <location>
        <begin position="567"/>
        <end position="588"/>
    </location>
</feature>
<accession>A0A835SP44</accession>
<evidence type="ECO:0000256" key="2">
    <source>
        <dbReference type="ARBA" id="ARBA00007489"/>
    </source>
</evidence>
<dbReference type="InterPro" id="IPR044880">
    <property type="entry name" value="NCX_ion-bd_dom_sf"/>
</dbReference>
<evidence type="ECO:0000256" key="10">
    <source>
        <dbReference type="ARBA" id="ARBA00022860"/>
    </source>
</evidence>
<evidence type="ECO:0000313" key="20">
    <source>
        <dbReference type="EMBL" id="KAG2427143.1"/>
    </source>
</evidence>
<dbReference type="InterPro" id="IPR004837">
    <property type="entry name" value="NaCa_Exmemb"/>
</dbReference>
<keyword evidence="13" id="KW-0406">Ion transport</keyword>
<feature type="transmembrane region" description="Helical" evidence="18">
    <location>
        <begin position="673"/>
        <end position="690"/>
    </location>
</feature>
<dbReference type="Pfam" id="PF01699">
    <property type="entry name" value="Na_Ca_ex"/>
    <property type="match status" value="2"/>
</dbReference>
<organism evidence="20 21">
    <name type="scientific">Chlamydomonas incerta</name>
    <dbReference type="NCBI Taxonomy" id="51695"/>
    <lineage>
        <taxon>Eukaryota</taxon>
        <taxon>Viridiplantae</taxon>
        <taxon>Chlorophyta</taxon>
        <taxon>core chlorophytes</taxon>
        <taxon>Chlorophyceae</taxon>
        <taxon>CS clade</taxon>
        <taxon>Chlamydomonadales</taxon>
        <taxon>Chlamydomonadaceae</taxon>
        <taxon>Chlamydomonas</taxon>
    </lineage>
</organism>
<dbReference type="AlphaFoldDB" id="A0A835SP44"/>
<evidence type="ECO:0000256" key="7">
    <source>
        <dbReference type="ARBA" id="ARBA00022729"/>
    </source>
</evidence>
<evidence type="ECO:0000256" key="11">
    <source>
        <dbReference type="ARBA" id="ARBA00022989"/>
    </source>
</evidence>
<evidence type="ECO:0000256" key="4">
    <source>
        <dbReference type="ARBA" id="ARBA00022475"/>
    </source>
</evidence>
<keyword evidence="7" id="KW-0732">Signal</keyword>
<dbReference type="Pfam" id="PF03160">
    <property type="entry name" value="Calx-beta"/>
    <property type="match status" value="1"/>
</dbReference>
<keyword evidence="10" id="KW-0112">Calmodulin-binding</keyword>
<keyword evidence="4" id="KW-1003">Cell membrane</keyword>
<evidence type="ECO:0000256" key="15">
    <source>
        <dbReference type="ARBA" id="ARBA00023180"/>
    </source>
</evidence>
<evidence type="ECO:0000256" key="17">
    <source>
        <dbReference type="ARBA" id="ARBA00033667"/>
    </source>
</evidence>
<sequence>MFMDGIMNICATTRLYKRKNEKGEIVYVKEPVWNWVVANITLMALGTSSPEIMLSLVEALLTLGKPAGELGPSCIAGSAAYNFLVISAVCTTALPNGQFKKISQLRVYVVTATWSIWAYVWMLVVYVWWTPDEVTLAEAFLTLGFFVLMVLSAWIVDKQPWKKNNRIVSNSDPEAPSEQPGVTAIVVSPSAAEQDSGALAPGEAPVKTHAHYRHILAARQRHAAAAQRKLQGGGGEGGEGDLMLVSGQGFGDDAMLRADPTKEQVMFRSRAYAFLESAGTVRVAVTRVAPEGGSLDHPLRVHYKTEDGDAVAGLDYEAREGTLHFAPGEAYKYVEVRIIDDDMTEPDVHFSIVLTGADAPNGGAGKEVLVVQDRVRITIVDDDDAGVIGFELPEYEVAFNEKRSYAEVTLVRRRGADGRVTVEYETQDLTAVAGDDYVAAKGTVVFESGEKSARVRLQLLQSFVPEAHKALQLVLRNPEGGAELGKRAACKVTLVRRQFTLMPAGAAGAKEGLELGKGSIKLAAADGADDGAGSEGEGEFNLWSAWREQIVSVFSPDEPDEGEKVSWAGLILQYINITWKLLLFLLVPPAEWRGGYPCFFAALGAIVGIVYLVNEAGSLFGCIIGLKEVMVGVSIVAVGTSLPDTLASRIAAVKDPDADAAIGNITGSNGVNVFLGLGLPWAVCSVYYHLRGEKYVTPGGDLEFAVMLYAVLGGCGIVILAVARYFGGELGGSKVRQYSIAALLVLLWLLYLILSGLRAYGDI</sequence>
<keyword evidence="14 18" id="KW-0472">Membrane</keyword>
<dbReference type="Gene3D" id="1.20.1420.30">
    <property type="entry name" value="NCX, central ion-binding region"/>
    <property type="match status" value="2"/>
</dbReference>
<evidence type="ECO:0000256" key="18">
    <source>
        <dbReference type="SAM" id="Phobius"/>
    </source>
</evidence>
<dbReference type="InterPro" id="IPR004836">
    <property type="entry name" value="Na_Ca_Ex"/>
</dbReference>
<dbReference type="Gene3D" id="2.60.40.2030">
    <property type="match status" value="2"/>
</dbReference>
<keyword evidence="6" id="KW-0479">Metal-binding</keyword>
<keyword evidence="9" id="KW-0106">Calcium</keyword>
<evidence type="ECO:0000256" key="12">
    <source>
        <dbReference type="ARBA" id="ARBA00023053"/>
    </source>
</evidence>
<dbReference type="PANTHER" id="PTHR11878:SF65">
    <property type="entry name" value="NA_CA-EXCHANGE PROTEIN, ISOFORM G"/>
    <property type="match status" value="1"/>
</dbReference>
<feature type="domain" description="Calx-beta" evidence="19">
    <location>
        <begin position="375"/>
        <end position="476"/>
    </location>
</feature>
<keyword evidence="12" id="KW-0915">Sodium</keyword>
<dbReference type="InterPro" id="IPR051171">
    <property type="entry name" value="CaCA"/>
</dbReference>
<dbReference type="GO" id="GO:0005432">
    <property type="term" value="F:calcium:sodium antiporter activity"/>
    <property type="evidence" value="ECO:0007669"/>
    <property type="project" value="InterPro"/>
</dbReference>
<evidence type="ECO:0000256" key="8">
    <source>
        <dbReference type="ARBA" id="ARBA00022737"/>
    </source>
</evidence>
<evidence type="ECO:0000256" key="5">
    <source>
        <dbReference type="ARBA" id="ARBA00022692"/>
    </source>
</evidence>
<gene>
    <name evidence="20" type="ORF">HXX76_012653</name>
</gene>
<keyword evidence="16" id="KW-0739">Sodium transport</keyword>
<protein>
    <recommendedName>
        <fullName evidence="19">Calx-beta domain-containing protein</fullName>
    </recommendedName>
</protein>
<evidence type="ECO:0000256" key="13">
    <source>
        <dbReference type="ARBA" id="ARBA00023065"/>
    </source>
</evidence>
<comment type="caution">
    <text evidence="20">The sequence shown here is derived from an EMBL/GenBank/DDBJ whole genome shotgun (WGS) entry which is preliminary data.</text>
</comment>
<dbReference type="PANTHER" id="PTHR11878">
    <property type="entry name" value="SODIUM/CALCIUM EXCHANGER"/>
    <property type="match status" value="1"/>
</dbReference>
<evidence type="ECO:0000256" key="9">
    <source>
        <dbReference type="ARBA" id="ARBA00022837"/>
    </source>
</evidence>
<comment type="subcellular location">
    <subcellularLocation>
        <location evidence="1">Cell membrane</location>
        <topology evidence="1">Multi-pass membrane protein</topology>
    </subcellularLocation>
</comment>
<dbReference type="OrthoDB" id="2127281at2759"/>
<proteinExistence type="inferred from homology"/>